<dbReference type="eggNOG" id="COG5516">
    <property type="taxonomic scope" value="Bacteria"/>
</dbReference>
<evidence type="ECO:0000313" key="3">
    <source>
        <dbReference type="Proteomes" id="UP000028123"/>
    </source>
</evidence>
<dbReference type="InterPro" id="IPR010852">
    <property type="entry name" value="ABATE"/>
</dbReference>
<dbReference type="SUPFAM" id="SSF160904">
    <property type="entry name" value="Jann2411-like"/>
    <property type="match status" value="1"/>
</dbReference>
<dbReference type="InterPro" id="IPR021005">
    <property type="entry name" value="Znf_CGNR"/>
</dbReference>
<dbReference type="OrthoDB" id="2631657at2"/>
<reference evidence="2 3" key="1">
    <citation type="submission" date="2014-06" db="EMBL/GenBank/DDBJ databases">
        <title>Draft genome sequence of Paenibacillus sp. MSt1.</title>
        <authorList>
            <person name="Aw Y.K."/>
            <person name="Ong K.S."/>
            <person name="Gan H.M."/>
            <person name="Lee S.M."/>
        </authorList>
    </citation>
    <scope>NUCLEOTIDE SEQUENCE [LARGE SCALE GENOMIC DNA]</scope>
    <source>
        <strain evidence="2 3">MSt1</strain>
    </source>
</reference>
<evidence type="ECO:0000313" key="2">
    <source>
        <dbReference type="EMBL" id="KEQ26930.1"/>
    </source>
</evidence>
<proteinExistence type="predicted"/>
<dbReference type="PANTHER" id="PTHR35525">
    <property type="entry name" value="BLL6575 PROTEIN"/>
    <property type="match status" value="1"/>
</dbReference>
<dbReference type="AlphaFoldDB" id="A0A081P8A7"/>
<dbReference type="Gene3D" id="1.10.3300.10">
    <property type="entry name" value="Jann2411-like domain"/>
    <property type="match status" value="1"/>
</dbReference>
<evidence type="ECO:0000259" key="1">
    <source>
        <dbReference type="Pfam" id="PF11706"/>
    </source>
</evidence>
<dbReference type="Proteomes" id="UP000028123">
    <property type="component" value="Unassembled WGS sequence"/>
</dbReference>
<comment type="caution">
    <text evidence="2">The sequence shown here is derived from an EMBL/GenBank/DDBJ whole genome shotgun (WGS) entry which is preliminary data.</text>
</comment>
<feature type="domain" description="Zinc finger CGNR" evidence="1">
    <location>
        <begin position="139"/>
        <end position="179"/>
    </location>
</feature>
<dbReference type="RefSeq" id="WP_036678329.1">
    <property type="nucleotide sequence ID" value="NZ_JNVM01000005.1"/>
</dbReference>
<sequence length="183" mass="21527">MKYDKDQWLAFTCYVLNTYDPYYKEPELLGSLEQLRALLKKYDLFEGLPISDDDLQATRSYRVQLRHHIAMENDSDLVQILNEFEQRSPIQSRLQIKADRSFDYVYEQHPGREISVADRISAICAFTLGRVLVEYGRGRLKICASPPCEELYVDQSKNGLQRFCSKRCSTRFHVKKHRHSNEI</sequence>
<accession>A0A081P8A7</accession>
<name>A0A081P8A7_9BACL</name>
<dbReference type="Pfam" id="PF11706">
    <property type="entry name" value="zf-CGNR"/>
    <property type="match status" value="1"/>
</dbReference>
<dbReference type="EMBL" id="JNVM01000005">
    <property type="protein sequence ID" value="KEQ26930.1"/>
    <property type="molecule type" value="Genomic_DNA"/>
</dbReference>
<dbReference type="InterPro" id="IPR023286">
    <property type="entry name" value="ABATE_dom_sf"/>
</dbReference>
<gene>
    <name evidence="2" type="ORF">ET33_29810</name>
</gene>
<organism evidence="2 3">
    <name type="scientific">Paenibacillus tyrfis</name>
    <dbReference type="NCBI Taxonomy" id="1501230"/>
    <lineage>
        <taxon>Bacteria</taxon>
        <taxon>Bacillati</taxon>
        <taxon>Bacillota</taxon>
        <taxon>Bacilli</taxon>
        <taxon>Bacillales</taxon>
        <taxon>Paenibacillaceae</taxon>
        <taxon>Paenibacillus</taxon>
    </lineage>
</organism>
<dbReference type="PANTHER" id="PTHR35525:SF3">
    <property type="entry name" value="BLL6575 PROTEIN"/>
    <property type="match status" value="1"/>
</dbReference>
<protein>
    <recommendedName>
        <fullName evidence="1">Zinc finger CGNR domain-containing protein</fullName>
    </recommendedName>
</protein>
<keyword evidence="3" id="KW-1185">Reference proteome</keyword>